<evidence type="ECO:0000313" key="2">
    <source>
        <dbReference type="EMBL" id="PPD58429.1"/>
    </source>
</evidence>
<protein>
    <submittedName>
        <fullName evidence="2">Uncharacterized protein</fullName>
    </submittedName>
</protein>
<dbReference type="OrthoDB" id="9837956at2"/>
<accession>A0A2P5P817</accession>
<gene>
    <name evidence="2" type="ORF">JP09_004095</name>
</gene>
<reference evidence="2 3" key="1">
    <citation type="journal article" date="2017" name="ISME J.">
        <title>Grape pomace compost harbors organohalide-respiring Dehalogenimonas species with novel reductive dehalogenase genes.</title>
        <authorList>
            <person name="Yang Y."/>
            <person name="Higgins S.A."/>
            <person name="Yan J."/>
            <person name="Simsir B."/>
            <person name="Chourey K."/>
            <person name="Iyer R."/>
            <person name="Hettich R.L."/>
            <person name="Baldwin B."/>
            <person name="Ogles D.M."/>
            <person name="Loffler F.E."/>
        </authorList>
    </citation>
    <scope>NUCLEOTIDE SEQUENCE [LARGE SCALE GENOMIC DNA]</scope>
    <source>
        <strain evidence="2 3">GP</strain>
    </source>
</reference>
<evidence type="ECO:0000313" key="3">
    <source>
        <dbReference type="Proteomes" id="UP000235653"/>
    </source>
</evidence>
<dbReference type="Proteomes" id="UP000235653">
    <property type="component" value="Unassembled WGS sequence"/>
</dbReference>
<sequence length="146" mass="16150">MTENRTNVQTNNPPEILGAGHGKRGAPKGNLNARHHGLRSPRIIEAQRRILREETDYGRIDREILLAVFQTVMVNSTGATTRVVLRLQARLARLMRIKYGVHLDDLEALENAARRVAVDLPLTKELAAKLAAASKEPPAVLTTDDC</sequence>
<name>A0A2P5P817_9CHLR</name>
<dbReference type="EMBL" id="JQAN02000007">
    <property type="protein sequence ID" value="PPD58429.1"/>
    <property type="molecule type" value="Genomic_DNA"/>
</dbReference>
<evidence type="ECO:0000256" key="1">
    <source>
        <dbReference type="SAM" id="MobiDB-lite"/>
    </source>
</evidence>
<keyword evidence="3" id="KW-1185">Reference proteome</keyword>
<feature type="compositionally biased region" description="Polar residues" evidence="1">
    <location>
        <begin position="1"/>
        <end position="13"/>
    </location>
</feature>
<comment type="caution">
    <text evidence="2">The sequence shown here is derived from an EMBL/GenBank/DDBJ whole genome shotgun (WGS) entry which is preliminary data.</text>
</comment>
<dbReference type="RefSeq" id="WP_102331836.1">
    <property type="nucleotide sequence ID" value="NZ_CP058566.2"/>
</dbReference>
<dbReference type="AlphaFoldDB" id="A0A2P5P817"/>
<feature type="region of interest" description="Disordered" evidence="1">
    <location>
        <begin position="1"/>
        <end position="35"/>
    </location>
</feature>
<proteinExistence type="predicted"/>
<organism evidence="2 3">
    <name type="scientific">Dehalogenimonas etheniformans</name>
    <dbReference type="NCBI Taxonomy" id="1536648"/>
    <lineage>
        <taxon>Bacteria</taxon>
        <taxon>Bacillati</taxon>
        <taxon>Chloroflexota</taxon>
        <taxon>Dehalococcoidia</taxon>
        <taxon>Dehalococcoidales</taxon>
        <taxon>Dehalococcoidaceae</taxon>
        <taxon>Dehalogenimonas</taxon>
    </lineage>
</organism>